<evidence type="ECO:0000256" key="3">
    <source>
        <dbReference type="ARBA" id="ARBA00023163"/>
    </source>
</evidence>
<dbReference type="GO" id="GO:0003677">
    <property type="term" value="F:DNA binding"/>
    <property type="evidence" value="ECO:0007669"/>
    <property type="project" value="UniProtKB-KW"/>
</dbReference>
<evidence type="ECO:0000259" key="4">
    <source>
        <dbReference type="PROSITE" id="PS51071"/>
    </source>
</evidence>
<reference evidence="6 7" key="1">
    <citation type="submission" date="2019-03" db="EMBL/GenBank/DDBJ databases">
        <title>Genomic Encyclopedia of Type Strains, Phase III (KMG-III): the genomes of soil and plant-associated and newly described type strains.</title>
        <authorList>
            <person name="Whitman W."/>
        </authorList>
    </citation>
    <scope>NUCLEOTIDE SEQUENCE [LARGE SCALE GENOMIC DNA]</scope>
    <source>
        <strain evidence="6 7">CECT 7972</strain>
    </source>
</reference>
<dbReference type="Pfam" id="PF01418">
    <property type="entry name" value="HTH_6"/>
    <property type="match status" value="1"/>
</dbReference>
<dbReference type="Gene3D" id="3.40.50.10490">
    <property type="entry name" value="Glucose-6-phosphate isomerase like protein, domain 1"/>
    <property type="match status" value="1"/>
</dbReference>
<keyword evidence="2" id="KW-0238">DNA-binding</keyword>
<dbReference type="InterPro" id="IPR035472">
    <property type="entry name" value="RpiR-like_SIS"/>
</dbReference>
<accession>A0A4V3DP73</accession>
<protein>
    <submittedName>
        <fullName evidence="6">RpiR family transcriptional regulator</fullName>
    </submittedName>
</protein>
<feature type="domain" description="SIS" evidence="5">
    <location>
        <begin position="106"/>
        <end position="245"/>
    </location>
</feature>
<dbReference type="InterPro" id="IPR036388">
    <property type="entry name" value="WH-like_DNA-bd_sf"/>
</dbReference>
<organism evidence="6 7">
    <name type="scientific">Listeria rocourtiae</name>
    <dbReference type="NCBI Taxonomy" id="647910"/>
    <lineage>
        <taxon>Bacteria</taxon>
        <taxon>Bacillati</taxon>
        <taxon>Bacillota</taxon>
        <taxon>Bacilli</taxon>
        <taxon>Bacillales</taxon>
        <taxon>Listeriaceae</taxon>
        <taxon>Listeria</taxon>
    </lineage>
</organism>
<dbReference type="InterPro" id="IPR009057">
    <property type="entry name" value="Homeodomain-like_sf"/>
</dbReference>
<sequence>MQFSHRVLIHKNELNESEQEIVRFIQNNPSEVVSNSIQDLATTLFIHPTTVVRLAKKLDYTGFAEMKHELRTEQQQLDKIRNQTKNNEAPKIDLSEYLANTTVEKIVSLIEKARDVHFYGIGNSQFLCEISAKQLRCTDKRSHYYQHRHDMLYSIHELKAYDLIFVISMSGESESLNDVARLVKKTGATLISLTHITPNTLSEIADINLYCYAPINYIHNYDVTNRTYAMATLYRIIEKYWQYHI</sequence>
<keyword evidence="7" id="KW-1185">Reference proteome</keyword>
<dbReference type="Pfam" id="PF01380">
    <property type="entry name" value="SIS"/>
    <property type="match status" value="1"/>
</dbReference>
<dbReference type="PANTHER" id="PTHR30514:SF1">
    <property type="entry name" value="HTH-TYPE TRANSCRIPTIONAL REGULATOR HEXR-RELATED"/>
    <property type="match status" value="1"/>
</dbReference>
<evidence type="ECO:0000256" key="2">
    <source>
        <dbReference type="ARBA" id="ARBA00023125"/>
    </source>
</evidence>
<dbReference type="SUPFAM" id="SSF46689">
    <property type="entry name" value="Homeodomain-like"/>
    <property type="match status" value="1"/>
</dbReference>
<keyword evidence="1" id="KW-0805">Transcription regulation</keyword>
<dbReference type="GO" id="GO:0003700">
    <property type="term" value="F:DNA-binding transcription factor activity"/>
    <property type="evidence" value="ECO:0007669"/>
    <property type="project" value="InterPro"/>
</dbReference>
<evidence type="ECO:0000259" key="5">
    <source>
        <dbReference type="PROSITE" id="PS51464"/>
    </source>
</evidence>
<dbReference type="CDD" id="cd05013">
    <property type="entry name" value="SIS_RpiR"/>
    <property type="match status" value="1"/>
</dbReference>
<evidence type="ECO:0000313" key="6">
    <source>
        <dbReference type="EMBL" id="TDR51196.1"/>
    </source>
</evidence>
<dbReference type="OrthoDB" id="6590756at2"/>
<dbReference type="PROSITE" id="PS51464">
    <property type="entry name" value="SIS"/>
    <property type="match status" value="1"/>
</dbReference>
<evidence type="ECO:0000313" key="7">
    <source>
        <dbReference type="Proteomes" id="UP000295558"/>
    </source>
</evidence>
<dbReference type="Gene3D" id="1.10.10.10">
    <property type="entry name" value="Winged helix-like DNA-binding domain superfamily/Winged helix DNA-binding domain"/>
    <property type="match status" value="1"/>
</dbReference>
<dbReference type="InterPro" id="IPR046348">
    <property type="entry name" value="SIS_dom_sf"/>
</dbReference>
<dbReference type="InterPro" id="IPR001347">
    <property type="entry name" value="SIS_dom"/>
</dbReference>
<dbReference type="EMBL" id="SNZK01000014">
    <property type="protein sequence ID" value="TDR51196.1"/>
    <property type="molecule type" value="Genomic_DNA"/>
</dbReference>
<gene>
    <name evidence="6" type="ORF">DFP96_11427</name>
</gene>
<dbReference type="InterPro" id="IPR047640">
    <property type="entry name" value="RpiR-like"/>
</dbReference>
<dbReference type="GO" id="GO:0097367">
    <property type="term" value="F:carbohydrate derivative binding"/>
    <property type="evidence" value="ECO:0007669"/>
    <property type="project" value="InterPro"/>
</dbReference>
<dbReference type="AlphaFoldDB" id="A0A4V3DP73"/>
<dbReference type="PANTHER" id="PTHR30514">
    <property type="entry name" value="GLUCOKINASE"/>
    <property type="match status" value="1"/>
</dbReference>
<proteinExistence type="predicted"/>
<keyword evidence="3" id="KW-0804">Transcription</keyword>
<feature type="domain" description="HTH rpiR-type" evidence="4">
    <location>
        <begin position="1"/>
        <end position="77"/>
    </location>
</feature>
<dbReference type="GO" id="GO:1901135">
    <property type="term" value="P:carbohydrate derivative metabolic process"/>
    <property type="evidence" value="ECO:0007669"/>
    <property type="project" value="InterPro"/>
</dbReference>
<dbReference type="PROSITE" id="PS51071">
    <property type="entry name" value="HTH_RPIR"/>
    <property type="match status" value="1"/>
</dbReference>
<comment type="caution">
    <text evidence="6">The sequence shown here is derived from an EMBL/GenBank/DDBJ whole genome shotgun (WGS) entry which is preliminary data.</text>
</comment>
<name>A0A4V3DP73_9LIST</name>
<dbReference type="RefSeq" id="WP_133621071.1">
    <property type="nucleotide sequence ID" value="NZ_SNZK01000014.1"/>
</dbReference>
<evidence type="ECO:0000256" key="1">
    <source>
        <dbReference type="ARBA" id="ARBA00023015"/>
    </source>
</evidence>
<dbReference type="InterPro" id="IPR000281">
    <property type="entry name" value="HTH_RpiR"/>
</dbReference>
<dbReference type="Proteomes" id="UP000295558">
    <property type="component" value="Unassembled WGS sequence"/>
</dbReference>
<dbReference type="SUPFAM" id="SSF53697">
    <property type="entry name" value="SIS domain"/>
    <property type="match status" value="1"/>
</dbReference>